<name>A0A5D4KFC2_9BACI</name>
<keyword evidence="1" id="KW-0175">Coiled coil</keyword>
<sequence>MKKLAMIYFLNLILLTGCGLMYSNNNNAPNKEKDEDLINHSITIYSNGKELTVEEPAEILEDLKVRIEDYAYNSDDSYKLLIGEAELEDLKLRGESVELIYLQSKLKEIKYIKEYFGKEAIEVKMILIPLSESILPNNSVVIYTAENEKYILANTKEEKQQLKEIIRNHVEKSKH</sequence>
<protein>
    <recommendedName>
        <fullName evidence="4">Lipoprotein</fullName>
    </recommendedName>
</protein>
<dbReference type="RefSeq" id="WP_148946232.1">
    <property type="nucleotide sequence ID" value="NZ_VTEH01000004.1"/>
</dbReference>
<accession>A0A5D4KFC2</accession>
<evidence type="ECO:0008006" key="4">
    <source>
        <dbReference type="Google" id="ProtNLM"/>
    </source>
</evidence>
<reference evidence="2 3" key="1">
    <citation type="submission" date="2019-08" db="EMBL/GenBank/DDBJ databases">
        <title>Bacillus genomes from the desert of Cuatro Cienegas, Coahuila.</title>
        <authorList>
            <person name="Olmedo-Alvarez G."/>
        </authorList>
    </citation>
    <scope>NUCLEOTIDE SEQUENCE [LARGE SCALE GENOMIC DNA]</scope>
    <source>
        <strain evidence="2 3">CH40_1T</strain>
    </source>
</reference>
<comment type="caution">
    <text evidence="2">The sequence shown here is derived from an EMBL/GenBank/DDBJ whole genome shotgun (WGS) entry which is preliminary data.</text>
</comment>
<evidence type="ECO:0000313" key="3">
    <source>
        <dbReference type="Proteomes" id="UP000323317"/>
    </source>
</evidence>
<evidence type="ECO:0000313" key="2">
    <source>
        <dbReference type="EMBL" id="TYR76014.1"/>
    </source>
</evidence>
<evidence type="ECO:0000256" key="1">
    <source>
        <dbReference type="SAM" id="Coils"/>
    </source>
</evidence>
<dbReference type="PROSITE" id="PS51257">
    <property type="entry name" value="PROKAR_LIPOPROTEIN"/>
    <property type="match status" value="1"/>
</dbReference>
<gene>
    <name evidence="2" type="ORF">FZC79_07625</name>
</gene>
<dbReference type="Proteomes" id="UP000323317">
    <property type="component" value="Unassembled WGS sequence"/>
</dbReference>
<proteinExistence type="predicted"/>
<dbReference type="EMBL" id="VTEH01000004">
    <property type="protein sequence ID" value="TYR76014.1"/>
    <property type="molecule type" value="Genomic_DNA"/>
</dbReference>
<organism evidence="2 3">
    <name type="scientific">Rossellomorea vietnamensis</name>
    <dbReference type="NCBI Taxonomy" id="218284"/>
    <lineage>
        <taxon>Bacteria</taxon>
        <taxon>Bacillati</taxon>
        <taxon>Bacillota</taxon>
        <taxon>Bacilli</taxon>
        <taxon>Bacillales</taxon>
        <taxon>Bacillaceae</taxon>
        <taxon>Rossellomorea</taxon>
    </lineage>
</organism>
<feature type="coiled-coil region" evidence="1">
    <location>
        <begin position="145"/>
        <end position="172"/>
    </location>
</feature>
<dbReference type="AlphaFoldDB" id="A0A5D4KFC2"/>